<dbReference type="SUPFAM" id="SSF55068">
    <property type="entry name" value="Peptide methionine sulfoxide reductase"/>
    <property type="match status" value="1"/>
</dbReference>
<keyword evidence="3" id="KW-0560">Oxidoreductase</keyword>
<dbReference type="InterPro" id="IPR036509">
    <property type="entry name" value="Met_Sox_Rdtase_MsrA_sf"/>
</dbReference>
<evidence type="ECO:0000313" key="10">
    <source>
        <dbReference type="EMBL" id="CAK0821804.1"/>
    </source>
</evidence>
<comment type="similarity">
    <text evidence="1">Belongs to the MsrA Met sulfoxide reductase family.</text>
</comment>
<reference evidence="10" key="1">
    <citation type="submission" date="2023-10" db="EMBL/GenBank/DDBJ databases">
        <authorList>
            <person name="Chen Y."/>
            <person name="Shah S."/>
            <person name="Dougan E. K."/>
            <person name="Thang M."/>
            <person name="Chan C."/>
        </authorList>
    </citation>
    <scope>NUCLEOTIDE SEQUENCE [LARGE SCALE GENOMIC DNA]</scope>
</reference>
<evidence type="ECO:0000256" key="8">
    <source>
        <dbReference type="SAM" id="MobiDB-lite"/>
    </source>
</evidence>
<dbReference type="Gene3D" id="3.30.1060.10">
    <property type="entry name" value="Peptide methionine sulphoxide reductase MsrA"/>
    <property type="match status" value="1"/>
</dbReference>
<evidence type="ECO:0000256" key="6">
    <source>
        <dbReference type="ARBA" id="ARBA00047806"/>
    </source>
</evidence>
<dbReference type="PANTHER" id="PTHR42799:SF2">
    <property type="entry name" value="MITOCHONDRIAL PEPTIDE METHIONINE SULFOXIDE REDUCTASE"/>
    <property type="match status" value="1"/>
</dbReference>
<dbReference type="InterPro" id="IPR050162">
    <property type="entry name" value="MsrA_MetSO_reductase"/>
</dbReference>
<evidence type="ECO:0000256" key="7">
    <source>
        <dbReference type="ARBA" id="ARBA00048782"/>
    </source>
</evidence>
<organism evidence="10 11">
    <name type="scientific">Prorocentrum cordatum</name>
    <dbReference type="NCBI Taxonomy" id="2364126"/>
    <lineage>
        <taxon>Eukaryota</taxon>
        <taxon>Sar</taxon>
        <taxon>Alveolata</taxon>
        <taxon>Dinophyceae</taxon>
        <taxon>Prorocentrales</taxon>
        <taxon>Prorocentraceae</taxon>
        <taxon>Prorocentrum</taxon>
    </lineage>
</organism>
<comment type="caution">
    <text evidence="10">The sequence shown here is derived from an EMBL/GenBank/DDBJ whole genome shotgun (WGS) entry which is preliminary data.</text>
</comment>
<evidence type="ECO:0000256" key="4">
    <source>
        <dbReference type="ARBA" id="ARBA00030273"/>
    </source>
</evidence>
<dbReference type="InterPro" id="IPR002569">
    <property type="entry name" value="Met_Sox_Rdtase_MsrA_dom"/>
</dbReference>
<accession>A0ABN9RRB4</accession>
<dbReference type="Pfam" id="PF01625">
    <property type="entry name" value="PMSR"/>
    <property type="match status" value="1"/>
</dbReference>
<keyword evidence="11" id="KW-1185">Reference proteome</keyword>
<dbReference type="EC" id="1.8.4.11" evidence="2"/>
<sequence>DPALGPRSSSGAPCAGRGRGEAPAAPAEGEDQLAAFRGRCPVGDGALELLARQPAEVQSMVISRCCPPEAGARPTTRRCLASVVQAIRGAARRPRQVAASSTGCFWESQELFDGVSGVLSTTVGYTGGDTLRKPTHESVQFGDGHSEANRTEFDPELITYDAPLTHLDRILERTPAPVGLAFARGAQPHTAALQAGTTTQHHSAVWYHDEEQKKALQARARRGAPELHAARMETWHDAERHHQKFYQTGCSVQ</sequence>
<feature type="region of interest" description="Disordered" evidence="8">
    <location>
        <begin position="1"/>
        <end position="29"/>
    </location>
</feature>
<dbReference type="Proteomes" id="UP001189429">
    <property type="component" value="Unassembled WGS sequence"/>
</dbReference>
<evidence type="ECO:0000259" key="9">
    <source>
        <dbReference type="Pfam" id="PF01625"/>
    </source>
</evidence>
<evidence type="ECO:0000256" key="5">
    <source>
        <dbReference type="ARBA" id="ARBA00030643"/>
    </source>
</evidence>
<dbReference type="PANTHER" id="PTHR42799">
    <property type="entry name" value="MITOCHONDRIAL PEPTIDE METHIONINE SULFOXIDE REDUCTASE"/>
    <property type="match status" value="1"/>
</dbReference>
<evidence type="ECO:0000256" key="1">
    <source>
        <dbReference type="ARBA" id="ARBA00005591"/>
    </source>
</evidence>
<feature type="non-terminal residue" evidence="10">
    <location>
        <position position="1"/>
    </location>
</feature>
<evidence type="ECO:0000256" key="3">
    <source>
        <dbReference type="ARBA" id="ARBA00023002"/>
    </source>
</evidence>
<comment type="catalytic activity">
    <reaction evidence="6">
        <text>L-methionyl-[protein] + [thioredoxin]-disulfide + H2O = L-methionyl-(S)-S-oxide-[protein] + [thioredoxin]-dithiol</text>
        <dbReference type="Rhea" id="RHEA:14217"/>
        <dbReference type="Rhea" id="RHEA-COMP:10698"/>
        <dbReference type="Rhea" id="RHEA-COMP:10700"/>
        <dbReference type="Rhea" id="RHEA-COMP:12313"/>
        <dbReference type="Rhea" id="RHEA-COMP:12315"/>
        <dbReference type="ChEBI" id="CHEBI:15377"/>
        <dbReference type="ChEBI" id="CHEBI:16044"/>
        <dbReference type="ChEBI" id="CHEBI:29950"/>
        <dbReference type="ChEBI" id="CHEBI:44120"/>
        <dbReference type="ChEBI" id="CHEBI:50058"/>
        <dbReference type="EC" id="1.8.4.11"/>
    </reaction>
</comment>
<feature type="compositionally biased region" description="Low complexity" evidence="8">
    <location>
        <begin position="11"/>
        <end position="27"/>
    </location>
</feature>
<protein>
    <recommendedName>
        <fullName evidence="2">peptide-methionine (S)-S-oxide reductase</fullName>
        <ecNumber evidence="2">1.8.4.11</ecNumber>
    </recommendedName>
    <alternativeName>
        <fullName evidence="5">Peptide-methionine (S)-S-oxide reductase</fullName>
    </alternativeName>
    <alternativeName>
        <fullName evidence="4">Protein-methionine-S-oxide reductase</fullName>
    </alternativeName>
</protein>
<dbReference type="EMBL" id="CAUYUJ010007735">
    <property type="protein sequence ID" value="CAK0821804.1"/>
    <property type="molecule type" value="Genomic_DNA"/>
</dbReference>
<name>A0ABN9RRB4_9DINO</name>
<evidence type="ECO:0000256" key="2">
    <source>
        <dbReference type="ARBA" id="ARBA00012502"/>
    </source>
</evidence>
<feature type="domain" description="Peptide methionine sulphoxide reductase MsrA" evidence="9">
    <location>
        <begin position="101"/>
        <end position="248"/>
    </location>
</feature>
<comment type="catalytic activity">
    <reaction evidence="7">
        <text>[thioredoxin]-disulfide + L-methionine + H2O = L-methionine (S)-S-oxide + [thioredoxin]-dithiol</text>
        <dbReference type="Rhea" id="RHEA:19993"/>
        <dbReference type="Rhea" id="RHEA-COMP:10698"/>
        <dbReference type="Rhea" id="RHEA-COMP:10700"/>
        <dbReference type="ChEBI" id="CHEBI:15377"/>
        <dbReference type="ChEBI" id="CHEBI:29950"/>
        <dbReference type="ChEBI" id="CHEBI:50058"/>
        <dbReference type="ChEBI" id="CHEBI:57844"/>
        <dbReference type="ChEBI" id="CHEBI:58772"/>
        <dbReference type="EC" id="1.8.4.11"/>
    </reaction>
</comment>
<proteinExistence type="inferred from homology"/>
<gene>
    <name evidence="10" type="ORF">PCOR1329_LOCUS22967</name>
</gene>
<evidence type="ECO:0000313" key="11">
    <source>
        <dbReference type="Proteomes" id="UP001189429"/>
    </source>
</evidence>